<dbReference type="InterPro" id="IPR006447">
    <property type="entry name" value="Myb_dom_plants"/>
</dbReference>
<dbReference type="AlphaFoldDB" id="A0AAV7H6N7"/>
<dbReference type="Proteomes" id="UP000775213">
    <property type="component" value="Unassembled WGS sequence"/>
</dbReference>
<dbReference type="InterPro" id="IPR017930">
    <property type="entry name" value="Myb_dom"/>
</dbReference>
<dbReference type="SUPFAM" id="SSF46689">
    <property type="entry name" value="Homeodomain-like"/>
    <property type="match status" value="1"/>
</dbReference>
<gene>
    <name evidence="6" type="ORF">IEQ34_007347</name>
</gene>
<dbReference type="InterPro" id="IPR001005">
    <property type="entry name" value="SANT/Myb"/>
</dbReference>
<keyword evidence="4" id="KW-0539">Nucleus</keyword>
<organism evidence="6 7">
    <name type="scientific">Dendrobium chrysotoxum</name>
    <name type="common">Orchid</name>
    <dbReference type="NCBI Taxonomy" id="161865"/>
    <lineage>
        <taxon>Eukaryota</taxon>
        <taxon>Viridiplantae</taxon>
        <taxon>Streptophyta</taxon>
        <taxon>Embryophyta</taxon>
        <taxon>Tracheophyta</taxon>
        <taxon>Spermatophyta</taxon>
        <taxon>Magnoliopsida</taxon>
        <taxon>Liliopsida</taxon>
        <taxon>Asparagales</taxon>
        <taxon>Orchidaceae</taxon>
        <taxon>Epidendroideae</taxon>
        <taxon>Malaxideae</taxon>
        <taxon>Dendrobiinae</taxon>
        <taxon>Dendrobium</taxon>
    </lineage>
</organism>
<dbReference type="SMART" id="SM00717">
    <property type="entry name" value="SANT"/>
    <property type="match status" value="1"/>
</dbReference>
<feature type="domain" description="HTH myb-type" evidence="5">
    <location>
        <begin position="53"/>
        <end position="106"/>
    </location>
</feature>
<keyword evidence="7" id="KW-1185">Reference proteome</keyword>
<name>A0AAV7H6N7_DENCH</name>
<evidence type="ECO:0000256" key="2">
    <source>
        <dbReference type="ARBA" id="ARBA00023125"/>
    </source>
</evidence>
<dbReference type="NCBIfam" id="TIGR01557">
    <property type="entry name" value="myb_SHAQKYF"/>
    <property type="match status" value="1"/>
</dbReference>
<keyword evidence="1" id="KW-0805">Transcription regulation</keyword>
<keyword evidence="3" id="KW-0804">Transcription</keyword>
<proteinExistence type="predicted"/>
<evidence type="ECO:0000256" key="1">
    <source>
        <dbReference type="ARBA" id="ARBA00023015"/>
    </source>
</evidence>
<dbReference type="EMBL" id="JAGFBR010000007">
    <property type="protein sequence ID" value="KAH0464561.1"/>
    <property type="molecule type" value="Genomic_DNA"/>
</dbReference>
<evidence type="ECO:0000313" key="6">
    <source>
        <dbReference type="EMBL" id="KAH0464561.1"/>
    </source>
</evidence>
<evidence type="ECO:0000259" key="5">
    <source>
        <dbReference type="PROSITE" id="PS51294"/>
    </source>
</evidence>
<comment type="caution">
    <text evidence="6">The sequence shown here is derived from an EMBL/GenBank/DDBJ whole genome shotgun (WGS) entry which is preliminary data.</text>
</comment>
<evidence type="ECO:0000256" key="3">
    <source>
        <dbReference type="ARBA" id="ARBA00023163"/>
    </source>
</evidence>
<dbReference type="Gene3D" id="1.10.10.60">
    <property type="entry name" value="Homeodomain-like"/>
    <property type="match status" value="1"/>
</dbReference>
<dbReference type="Pfam" id="PF00249">
    <property type="entry name" value="Myb_DNA-binding"/>
    <property type="match status" value="1"/>
</dbReference>
<keyword evidence="2" id="KW-0238">DNA-binding</keyword>
<dbReference type="InterPro" id="IPR009057">
    <property type="entry name" value="Homeodomain-like_sf"/>
</dbReference>
<dbReference type="PANTHER" id="PTHR12802">
    <property type="entry name" value="SWI/SNF COMPLEX-RELATED"/>
    <property type="match status" value="1"/>
</dbReference>
<reference evidence="6 7" key="1">
    <citation type="journal article" date="2021" name="Hortic Res">
        <title>Chromosome-scale assembly of the Dendrobium chrysotoxum genome enhances the understanding of orchid evolution.</title>
        <authorList>
            <person name="Zhang Y."/>
            <person name="Zhang G.Q."/>
            <person name="Zhang D."/>
            <person name="Liu X.D."/>
            <person name="Xu X.Y."/>
            <person name="Sun W.H."/>
            <person name="Yu X."/>
            <person name="Zhu X."/>
            <person name="Wang Z.W."/>
            <person name="Zhao X."/>
            <person name="Zhong W.Y."/>
            <person name="Chen H."/>
            <person name="Yin W.L."/>
            <person name="Huang T."/>
            <person name="Niu S.C."/>
            <person name="Liu Z.J."/>
        </authorList>
    </citation>
    <scope>NUCLEOTIDE SEQUENCE [LARGE SCALE GENOMIC DNA]</scope>
    <source>
        <strain evidence="6">Lindl</strain>
    </source>
</reference>
<accession>A0AAV7H6N7</accession>
<dbReference type="CDD" id="cd00167">
    <property type="entry name" value="SANT"/>
    <property type="match status" value="1"/>
</dbReference>
<evidence type="ECO:0000313" key="7">
    <source>
        <dbReference type="Proteomes" id="UP000775213"/>
    </source>
</evidence>
<protein>
    <recommendedName>
        <fullName evidence="5">HTH myb-type domain-containing protein</fullName>
    </recommendedName>
</protein>
<dbReference type="GO" id="GO:0003677">
    <property type="term" value="F:DNA binding"/>
    <property type="evidence" value="ECO:0007669"/>
    <property type="project" value="UniProtKB-KW"/>
</dbReference>
<sequence>MLIAIHLKLIIPDDQMVIQDDLYKILLLIVQSKDQDSYGDKVEMILKVRKPYTITKQHERWTKDEHKKFLEAIQLHDRAWCCIKEHIGTKTTVQIQSHAHKFVYKL</sequence>
<evidence type="ECO:0000256" key="4">
    <source>
        <dbReference type="ARBA" id="ARBA00023242"/>
    </source>
</evidence>
<dbReference type="PROSITE" id="PS51294">
    <property type="entry name" value="HTH_MYB"/>
    <property type="match status" value="1"/>
</dbReference>
<dbReference type="PANTHER" id="PTHR12802:SF155">
    <property type="entry name" value="DEUBIQUITINASE MYSM1"/>
    <property type="match status" value="1"/>
</dbReference>